<dbReference type="GO" id="GO:0030145">
    <property type="term" value="F:manganese ion binding"/>
    <property type="evidence" value="ECO:0007669"/>
    <property type="project" value="TreeGrafter"/>
</dbReference>
<feature type="binding site" evidence="10">
    <location>
        <position position="98"/>
    </location>
    <ligand>
        <name>Mn(2+)</name>
        <dbReference type="ChEBI" id="CHEBI:29035"/>
        <label>1</label>
    </ligand>
</feature>
<dbReference type="PROSITE" id="PS51409">
    <property type="entry name" value="ARGINASE_2"/>
    <property type="match status" value="1"/>
</dbReference>
<dbReference type="GO" id="GO:0000050">
    <property type="term" value="P:urea cycle"/>
    <property type="evidence" value="ECO:0007669"/>
    <property type="project" value="UniProtKB-UniPathway"/>
</dbReference>
<feature type="binding site" evidence="10">
    <location>
        <position position="127"/>
    </location>
    <ligand>
        <name>Mn(2+)</name>
        <dbReference type="ChEBI" id="CHEBI:29035"/>
        <label>1</label>
    </ligand>
</feature>
<accession>A0A1F7RNK5</accession>
<evidence type="ECO:0000256" key="5">
    <source>
        <dbReference type="ARBA" id="ARBA00022723"/>
    </source>
</evidence>
<dbReference type="PROSITE" id="PS01053">
    <property type="entry name" value="ARGINASE_1"/>
    <property type="match status" value="1"/>
</dbReference>
<evidence type="ECO:0000256" key="12">
    <source>
        <dbReference type="RuleBase" id="RU003684"/>
    </source>
</evidence>
<keyword evidence="5 10" id="KW-0479">Metal-binding</keyword>
<evidence type="ECO:0000256" key="11">
    <source>
        <dbReference type="PROSITE-ProRule" id="PRU00742"/>
    </source>
</evidence>
<evidence type="ECO:0000256" key="8">
    <source>
        <dbReference type="ARBA" id="ARBA00047391"/>
    </source>
</evidence>
<comment type="similarity">
    <text evidence="11 12">Belongs to the arginase family.</text>
</comment>
<dbReference type="InterPro" id="IPR014033">
    <property type="entry name" value="Arginase"/>
</dbReference>
<dbReference type="PRINTS" id="PR00116">
    <property type="entry name" value="ARGINASE"/>
</dbReference>
<reference evidence="14 15" key="1">
    <citation type="journal article" date="2016" name="Nat. Commun.">
        <title>Thousands of microbial genomes shed light on interconnected biogeochemical processes in an aquifer system.</title>
        <authorList>
            <person name="Anantharaman K."/>
            <person name="Brown C.T."/>
            <person name="Hug L.A."/>
            <person name="Sharon I."/>
            <person name="Castelle C.J."/>
            <person name="Probst A.J."/>
            <person name="Thomas B.C."/>
            <person name="Singh A."/>
            <person name="Wilkins M.J."/>
            <person name="Karaoz U."/>
            <person name="Brodie E.L."/>
            <person name="Williams K.H."/>
            <person name="Hubbard S.S."/>
            <person name="Banfield J.F."/>
        </authorList>
    </citation>
    <scope>NUCLEOTIDE SEQUENCE [LARGE SCALE GENOMIC DNA]</scope>
</reference>
<gene>
    <name evidence="14" type="ORF">A2W05_05030</name>
</gene>
<dbReference type="PANTHER" id="PTHR43782:SF3">
    <property type="entry name" value="ARGINASE"/>
    <property type="match status" value="1"/>
</dbReference>
<keyword evidence="6 12" id="KW-0378">Hydrolase</keyword>
<dbReference type="Pfam" id="PF00491">
    <property type="entry name" value="Arginase"/>
    <property type="match status" value="1"/>
</dbReference>
<evidence type="ECO:0000256" key="7">
    <source>
        <dbReference type="ARBA" id="ARBA00023211"/>
    </source>
</evidence>
<keyword evidence="7 10" id="KW-0464">Manganese</keyword>
<dbReference type="EMBL" id="MGDE01000240">
    <property type="protein sequence ID" value="OGL43132.1"/>
    <property type="molecule type" value="Genomic_DNA"/>
</dbReference>
<evidence type="ECO:0000256" key="1">
    <source>
        <dbReference type="ARBA" id="ARBA00005098"/>
    </source>
</evidence>
<dbReference type="CDD" id="cd09989">
    <property type="entry name" value="Arginase"/>
    <property type="match status" value="1"/>
</dbReference>
<keyword evidence="4 13" id="KW-0056">Arginine metabolism</keyword>
<dbReference type="NCBIfam" id="TIGR01229">
    <property type="entry name" value="rocF_arginase"/>
    <property type="match status" value="1"/>
</dbReference>
<dbReference type="AlphaFoldDB" id="A0A1F7RNK5"/>
<dbReference type="GO" id="GO:0005737">
    <property type="term" value="C:cytoplasm"/>
    <property type="evidence" value="ECO:0007669"/>
    <property type="project" value="TreeGrafter"/>
</dbReference>
<feature type="binding site" evidence="10">
    <location>
        <position position="229"/>
    </location>
    <ligand>
        <name>Mn(2+)</name>
        <dbReference type="ChEBI" id="CHEBI:29035"/>
        <label>1</label>
    </ligand>
</feature>
<dbReference type="EC" id="3.5.3.1" evidence="2 9"/>
<evidence type="ECO:0000256" key="6">
    <source>
        <dbReference type="ARBA" id="ARBA00022801"/>
    </source>
</evidence>
<proteinExistence type="inferred from homology"/>
<organism evidence="14 15">
    <name type="scientific">Candidatus Schekmanbacteria bacterium RBG_16_38_10</name>
    <dbReference type="NCBI Taxonomy" id="1817879"/>
    <lineage>
        <taxon>Bacteria</taxon>
        <taxon>Candidatus Schekmaniibacteriota</taxon>
    </lineage>
</organism>
<dbReference type="InterPro" id="IPR023696">
    <property type="entry name" value="Ureohydrolase_dom_sf"/>
</dbReference>
<dbReference type="InterPro" id="IPR020855">
    <property type="entry name" value="Ureohydrolase_Mn_BS"/>
</dbReference>
<comment type="catalytic activity">
    <reaction evidence="8 13">
        <text>L-arginine + H2O = urea + L-ornithine</text>
        <dbReference type="Rhea" id="RHEA:20569"/>
        <dbReference type="ChEBI" id="CHEBI:15377"/>
        <dbReference type="ChEBI" id="CHEBI:16199"/>
        <dbReference type="ChEBI" id="CHEBI:32682"/>
        <dbReference type="ChEBI" id="CHEBI:46911"/>
        <dbReference type="EC" id="3.5.3.1"/>
    </reaction>
</comment>
<dbReference type="PANTHER" id="PTHR43782">
    <property type="entry name" value="ARGINASE"/>
    <property type="match status" value="1"/>
</dbReference>
<comment type="cofactor">
    <cofactor evidence="10 13">
        <name>Mn(2+)</name>
        <dbReference type="ChEBI" id="CHEBI:29035"/>
    </cofactor>
    <text evidence="10 13">Binds 2 manganese ions per subunit.</text>
</comment>
<evidence type="ECO:0000256" key="4">
    <source>
        <dbReference type="ARBA" id="ARBA00022503"/>
    </source>
</evidence>
<comment type="pathway">
    <text evidence="1">Nitrogen metabolism; urea cycle; L-ornithine and urea from L-arginine: step 1/1.</text>
</comment>
<evidence type="ECO:0000313" key="15">
    <source>
        <dbReference type="Proteomes" id="UP000178797"/>
    </source>
</evidence>
<protein>
    <recommendedName>
        <fullName evidence="3 9">Arginase</fullName>
        <ecNumber evidence="2 9">3.5.3.1</ecNumber>
    </recommendedName>
</protein>
<evidence type="ECO:0000256" key="2">
    <source>
        <dbReference type="ARBA" id="ARBA00012168"/>
    </source>
</evidence>
<feature type="binding site" evidence="10">
    <location>
        <position position="129"/>
    </location>
    <ligand>
        <name>Mn(2+)</name>
        <dbReference type="ChEBI" id="CHEBI:29035"/>
        <label>1</label>
    </ligand>
</feature>
<evidence type="ECO:0000256" key="10">
    <source>
        <dbReference type="PIRSR" id="PIRSR036979-1"/>
    </source>
</evidence>
<evidence type="ECO:0000256" key="13">
    <source>
        <dbReference type="RuleBase" id="RU361159"/>
    </source>
</evidence>
<dbReference type="GO" id="GO:0006525">
    <property type="term" value="P:arginine metabolic process"/>
    <property type="evidence" value="ECO:0007669"/>
    <property type="project" value="UniProtKB-KW"/>
</dbReference>
<comment type="caution">
    <text evidence="14">The sequence shown here is derived from an EMBL/GenBank/DDBJ whole genome shotgun (WGS) entry which is preliminary data.</text>
</comment>
<dbReference type="Proteomes" id="UP000178797">
    <property type="component" value="Unassembled WGS sequence"/>
</dbReference>
<dbReference type="GO" id="GO:0004053">
    <property type="term" value="F:arginase activity"/>
    <property type="evidence" value="ECO:0007669"/>
    <property type="project" value="UniProtKB-UniRule"/>
</dbReference>
<dbReference type="UniPathway" id="UPA00158">
    <property type="reaction ID" value="UER00270"/>
</dbReference>
<evidence type="ECO:0000256" key="9">
    <source>
        <dbReference type="NCBIfam" id="TIGR01229"/>
    </source>
</evidence>
<name>A0A1F7RNK5_9BACT</name>
<dbReference type="SUPFAM" id="SSF52768">
    <property type="entry name" value="Arginase/deacetylase"/>
    <property type="match status" value="1"/>
</dbReference>
<dbReference type="FunFam" id="3.40.800.10:FF:000012">
    <property type="entry name" value="Arginase"/>
    <property type="match status" value="1"/>
</dbReference>
<feature type="binding site" evidence="10">
    <location>
        <position position="125"/>
    </location>
    <ligand>
        <name>Mn(2+)</name>
        <dbReference type="ChEBI" id="CHEBI:29035"/>
        <label>1</label>
    </ligand>
</feature>
<evidence type="ECO:0000256" key="3">
    <source>
        <dbReference type="ARBA" id="ARBA00018123"/>
    </source>
</evidence>
<dbReference type="Gene3D" id="3.40.800.10">
    <property type="entry name" value="Ureohydrolase domain"/>
    <property type="match status" value="1"/>
</dbReference>
<dbReference type="InterPro" id="IPR006035">
    <property type="entry name" value="Ureohydrolase"/>
</dbReference>
<sequence>MRKVSIIGLPIDLGANRRGVDMGPSALRVTGLANRLKQLGYDVIDKGDVDVPLPEECDIGDANKKYAEDIKDVCEDLCEVVYKSLKEDRLPVVLGGDHTLAMGSTAAVSKFYKEKNKKIGLIWFDAHGDMNTPDSTTSGNVHGMPLSHILGSGDKELVNIAGFSPKVSPEQTVLVGLRNLDERERKLLVNSGVAVFTMKDIDKEGLSKIVEKAIAIASNGTAGIHVSFDMDVVDPVFAPGVGTPVKGGFNYREAHLSMEIVADSQKLTSLDVVEINPIFDTKNATAELGAELILSALGKRIF</sequence>
<feature type="binding site" evidence="10">
    <location>
        <position position="231"/>
    </location>
    <ligand>
        <name>Mn(2+)</name>
        <dbReference type="ChEBI" id="CHEBI:29035"/>
        <label>1</label>
    </ligand>
</feature>
<dbReference type="PIRSF" id="PIRSF036979">
    <property type="entry name" value="Arginase"/>
    <property type="match status" value="1"/>
</dbReference>
<evidence type="ECO:0000313" key="14">
    <source>
        <dbReference type="EMBL" id="OGL43132.1"/>
    </source>
</evidence>